<dbReference type="RefSeq" id="WP_269608285.1">
    <property type="nucleotide sequence ID" value="NZ_JAPWIJ010000014.1"/>
</dbReference>
<organism evidence="3 4">
    <name type="scientific">Rhodococcus ruber</name>
    <dbReference type="NCBI Taxonomy" id="1830"/>
    <lineage>
        <taxon>Bacteria</taxon>
        <taxon>Bacillati</taxon>
        <taxon>Actinomycetota</taxon>
        <taxon>Actinomycetes</taxon>
        <taxon>Mycobacteriales</taxon>
        <taxon>Nocardiaceae</taxon>
        <taxon>Rhodococcus</taxon>
    </lineage>
</organism>
<comment type="caution">
    <text evidence="3">The sequence shown here is derived from an EMBL/GenBank/DDBJ whole genome shotgun (WGS) entry which is preliminary data.</text>
</comment>
<evidence type="ECO:0000313" key="4">
    <source>
        <dbReference type="Proteomes" id="UP001081071"/>
    </source>
</evidence>
<dbReference type="InterPro" id="IPR029058">
    <property type="entry name" value="AB_hydrolase_fold"/>
</dbReference>
<dbReference type="InterPro" id="IPR050266">
    <property type="entry name" value="AB_hydrolase_sf"/>
</dbReference>
<keyword evidence="4" id="KW-1185">Reference proteome</keyword>
<dbReference type="EMBL" id="JAPWIJ010000014">
    <property type="protein sequence ID" value="MCZ4521768.1"/>
    <property type="molecule type" value="Genomic_DNA"/>
</dbReference>
<evidence type="ECO:0000313" key="3">
    <source>
        <dbReference type="EMBL" id="MCZ4521768.1"/>
    </source>
</evidence>
<dbReference type="SUPFAM" id="SSF53474">
    <property type="entry name" value="alpha/beta-Hydrolases"/>
    <property type="match status" value="1"/>
</dbReference>
<accession>A0ABT4ML97</accession>
<name>A0ABT4ML97_9NOCA</name>
<evidence type="ECO:0000259" key="2">
    <source>
        <dbReference type="Pfam" id="PF12697"/>
    </source>
</evidence>
<dbReference type="Proteomes" id="UP001081071">
    <property type="component" value="Unassembled WGS sequence"/>
</dbReference>
<dbReference type="GO" id="GO:0016787">
    <property type="term" value="F:hydrolase activity"/>
    <property type="evidence" value="ECO:0007669"/>
    <property type="project" value="UniProtKB-KW"/>
</dbReference>
<proteinExistence type="predicted"/>
<dbReference type="Gene3D" id="3.40.50.1820">
    <property type="entry name" value="alpha/beta hydrolase"/>
    <property type="match status" value="1"/>
</dbReference>
<keyword evidence="1 3" id="KW-0378">Hydrolase</keyword>
<dbReference type="PANTHER" id="PTHR43798">
    <property type="entry name" value="MONOACYLGLYCEROL LIPASE"/>
    <property type="match status" value="1"/>
</dbReference>
<dbReference type="PRINTS" id="PR00111">
    <property type="entry name" value="ABHYDROLASE"/>
</dbReference>
<feature type="domain" description="AB hydrolase-1" evidence="2">
    <location>
        <begin position="9"/>
        <end position="246"/>
    </location>
</feature>
<reference evidence="3" key="1">
    <citation type="submission" date="2022-12" db="EMBL/GenBank/DDBJ databases">
        <authorList>
            <person name="Krivoruchko A.V."/>
            <person name="Elkin A."/>
        </authorList>
    </citation>
    <scope>NUCLEOTIDE SEQUENCE</scope>
    <source>
        <strain evidence="3">IEGM 1391</strain>
    </source>
</reference>
<protein>
    <submittedName>
        <fullName evidence="3">Alpha/beta hydrolase</fullName>
    </submittedName>
</protein>
<evidence type="ECO:0000256" key="1">
    <source>
        <dbReference type="ARBA" id="ARBA00022801"/>
    </source>
</evidence>
<dbReference type="InterPro" id="IPR000073">
    <property type="entry name" value="AB_hydrolase_1"/>
</dbReference>
<sequence>MGEKTSRPIVLIHGWAQSSACWGDEVLSSLGEHFRVVAIDLRGHGYSGAPSDGYDNSSIWAGDVQRILDAECITRDAVLLGWSYGGLVICDFLAHHGTAALSGVILVGAVTSLGRGEKGGRVGPAMRAALPDAVADDPGAATIALGTFCEAIAPSATVTGAQRQLLLGLCLVTPPRVRAALFDRTASNDEVLERLDVPALLIHGCDDAVVDISSSRHAASLIPCADESYWEGVAHGPFVIDPARFVSTVRAFMETVQN</sequence>
<dbReference type="Pfam" id="PF12697">
    <property type="entry name" value="Abhydrolase_6"/>
    <property type="match status" value="1"/>
</dbReference>
<gene>
    <name evidence="3" type="ORF">O4220_24885</name>
</gene>
<dbReference type="PANTHER" id="PTHR43798:SF31">
    <property type="entry name" value="AB HYDROLASE SUPERFAMILY PROTEIN YCLE"/>
    <property type="match status" value="1"/>
</dbReference>